<evidence type="ECO:0000256" key="1">
    <source>
        <dbReference type="SAM" id="SignalP"/>
    </source>
</evidence>
<dbReference type="HOGENOM" id="CLU_060915_0_0_10"/>
<name>D1PUE9_9BACT</name>
<dbReference type="InterPro" id="IPR029058">
    <property type="entry name" value="AB_hydrolase_fold"/>
</dbReference>
<dbReference type="PROSITE" id="PS51257">
    <property type="entry name" value="PROKAR_LIPOPROTEIN"/>
    <property type="match status" value="1"/>
</dbReference>
<feature type="chain" id="PRO_5003024894" description="Alpha/beta hydrolase" evidence="1">
    <location>
        <begin position="22"/>
        <end position="313"/>
    </location>
</feature>
<dbReference type="eggNOG" id="COG3509">
    <property type="taxonomic scope" value="Bacteria"/>
</dbReference>
<dbReference type="EMBL" id="ACKS01000026">
    <property type="protein sequence ID" value="EFA44997.1"/>
    <property type="molecule type" value="Genomic_DNA"/>
</dbReference>
<dbReference type="AlphaFoldDB" id="D1PUE9"/>
<dbReference type="SUPFAM" id="SSF53474">
    <property type="entry name" value="alpha/beta-Hydrolases"/>
    <property type="match status" value="1"/>
</dbReference>
<dbReference type="Gene3D" id="3.40.50.1820">
    <property type="entry name" value="alpha/beta hydrolase"/>
    <property type="match status" value="1"/>
</dbReference>
<organism evidence="2 3">
    <name type="scientific">Hallella bergensis DSM 17361</name>
    <dbReference type="NCBI Taxonomy" id="585502"/>
    <lineage>
        <taxon>Bacteria</taxon>
        <taxon>Pseudomonadati</taxon>
        <taxon>Bacteroidota</taxon>
        <taxon>Bacteroidia</taxon>
        <taxon>Bacteroidales</taxon>
        <taxon>Prevotellaceae</taxon>
        <taxon>Hallella</taxon>
    </lineage>
</organism>
<reference evidence="2 3" key="1">
    <citation type="submission" date="2009-10" db="EMBL/GenBank/DDBJ databases">
        <authorList>
            <person name="Qin X."/>
            <person name="Bachman B."/>
            <person name="Battles P."/>
            <person name="Bell A."/>
            <person name="Bess C."/>
            <person name="Bickham C."/>
            <person name="Chaboub L."/>
            <person name="Chen D."/>
            <person name="Coyle M."/>
            <person name="Deiros D.R."/>
            <person name="Dinh H."/>
            <person name="Forbes L."/>
            <person name="Fowler G."/>
            <person name="Francisco L."/>
            <person name="Fu Q."/>
            <person name="Gubbala S."/>
            <person name="Hale W."/>
            <person name="Han Y."/>
            <person name="Hemphill L."/>
            <person name="Highlander S.K."/>
            <person name="Hirani K."/>
            <person name="Hogues M."/>
            <person name="Jackson L."/>
            <person name="Jakkamsetti A."/>
            <person name="Javaid M."/>
            <person name="Jiang H."/>
            <person name="Korchina V."/>
            <person name="Kovar C."/>
            <person name="Lara F."/>
            <person name="Lee S."/>
            <person name="Mata R."/>
            <person name="Mathew T."/>
            <person name="Moen C."/>
            <person name="Morales K."/>
            <person name="Munidasa M."/>
            <person name="Nazareth L."/>
            <person name="Ngo R."/>
            <person name="Nguyen L."/>
            <person name="Okwuonu G."/>
            <person name="Ongeri F."/>
            <person name="Patil S."/>
            <person name="Petrosino J."/>
            <person name="Pham C."/>
            <person name="Pham P."/>
            <person name="Pu L.-L."/>
            <person name="Puazo M."/>
            <person name="Raj R."/>
            <person name="Reid J."/>
            <person name="Rouhana J."/>
            <person name="Saada N."/>
            <person name="Shang Y."/>
            <person name="Simmons D."/>
            <person name="Thornton R."/>
            <person name="Warren J."/>
            <person name="Weissenberger G."/>
            <person name="Zhang J."/>
            <person name="Zhang L."/>
            <person name="Zhou C."/>
            <person name="Zhu D."/>
            <person name="Muzny D."/>
            <person name="Worley K."/>
            <person name="Gibbs R."/>
        </authorList>
    </citation>
    <scope>NUCLEOTIDE SEQUENCE [LARGE SCALE GENOMIC DNA]</scope>
    <source>
        <strain evidence="2 3">DSM 17361</strain>
    </source>
</reference>
<sequence>MKHIFYSLVLILLFFSMSSCWKDDVLLEDGKSGDDVSTSLSLIQDNTPHTFNYGELPTLADKPIKVHYLLPSAGDVSRMPILFIFPGESRDADIHLEYFSSWAKKNRVMIFAFEFPVAYYPSTTEYILGGINKSQSNVGILAKASWNFNYVEAIFDAVKLLTKSIQTSYDMWGHSAGGQFVHRFCTFMETTHVNRAVAANSGWYTLPDAKESFPYGYKEITDVKWNKQLPRLLARNFYVQLGGNDTSTSGLNNKEGSVAQGSNRLERGKFYYTTSQSIAKNNGVSFNWKLSIVSGVGHEPEKMAKAAMEIFTY</sequence>
<gene>
    <name evidence="2" type="ORF">HMPREF0645_0584</name>
</gene>
<keyword evidence="1" id="KW-0732">Signal</keyword>
<dbReference type="RefSeq" id="WP_007174932.1">
    <property type="nucleotide sequence ID" value="NZ_GG704782.1"/>
</dbReference>
<accession>D1PUE9</accession>
<feature type="signal peptide" evidence="1">
    <location>
        <begin position="1"/>
        <end position="21"/>
    </location>
</feature>
<keyword evidence="3" id="KW-1185">Reference proteome</keyword>
<dbReference type="OrthoDB" id="1094867at2"/>
<protein>
    <recommendedName>
        <fullName evidence="4">Alpha/beta hydrolase</fullName>
    </recommendedName>
</protein>
<evidence type="ECO:0008006" key="4">
    <source>
        <dbReference type="Google" id="ProtNLM"/>
    </source>
</evidence>
<evidence type="ECO:0000313" key="3">
    <source>
        <dbReference type="Proteomes" id="UP000003160"/>
    </source>
</evidence>
<proteinExistence type="predicted"/>
<dbReference type="Proteomes" id="UP000003160">
    <property type="component" value="Unassembled WGS sequence"/>
</dbReference>
<evidence type="ECO:0000313" key="2">
    <source>
        <dbReference type="EMBL" id="EFA44997.1"/>
    </source>
</evidence>
<dbReference type="ESTHER" id="9bact-d1pue9">
    <property type="family name" value="PolyAspartate-hydrolase"/>
</dbReference>
<comment type="caution">
    <text evidence="2">The sequence shown here is derived from an EMBL/GenBank/DDBJ whole genome shotgun (WGS) entry which is preliminary data.</text>
</comment>